<reference evidence="7 8" key="1">
    <citation type="journal article" date="2023" name="Elife">
        <title>Identification of key yeast species and microbe-microbe interactions impacting larval growth of Drosophila in the wild.</title>
        <authorList>
            <person name="Mure A."/>
            <person name="Sugiura Y."/>
            <person name="Maeda R."/>
            <person name="Honda K."/>
            <person name="Sakurai N."/>
            <person name="Takahashi Y."/>
            <person name="Watada M."/>
            <person name="Katoh T."/>
            <person name="Gotoh A."/>
            <person name="Gotoh Y."/>
            <person name="Taniguchi I."/>
            <person name="Nakamura K."/>
            <person name="Hayashi T."/>
            <person name="Katayama T."/>
            <person name="Uemura T."/>
            <person name="Hattori Y."/>
        </authorList>
    </citation>
    <scope>NUCLEOTIDE SEQUENCE [LARGE SCALE GENOMIC DNA]</scope>
    <source>
        <strain evidence="7 8">SB-73</strain>
    </source>
</reference>
<accession>A0AAV5RFR0</accession>
<evidence type="ECO:0000313" key="7">
    <source>
        <dbReference type="EMBL" id="GMM50220.1"/>
    </source>
</evidence>
<comment type="subcellular location">
    <subcellularLocation>
        <location evidence="5">Mitochondrion</location>
    </subcellularLocation>
</comment>
<evidence type="ECO:0000313" key="8">
    <source>
        <dbReference type="Proteomes" id="UP001362899"/>
    </source>
</evidence>
<evidence type="ECO:0000256" key="2">
    <source>
        <dbReference type="ARBA" id="ARBA00022741"/>
    </source>
</evidence>
<dbReference type="GO" id="GO:0030956">
    <property type="term" value="C:glutamyl-tRNA(Gln) amidotransferase complex"/>
    <property type="evidence" value="ECO:0007669"/>
    <property type="project" value="UniProtKB-UniRule"/>
</dbReference>
<proteinExistence type="inferred from homology"/>
<keyword evidence="1 5" id="KW-0436">Ligase</keyword>
<dbReference type="Pfam" id="PF01425">
    <property type="entry name" value="Amidase"/>
    <property type="match status" value="1"/>
</dbReference>
<dbReference type="GO" id="GO:0005524">
    <property type="term" value="F:ATP binding"/>
    <property type="evidence" value="ECO:0007669"/>
    <property type="project" value="UniProtKB-KW"/>
</dbReference>
<evidence type="ECO:0000256" key="5">
    <source>
        <dbReference type="HAMAP-Rule" id="MF_03150"/>
    </source>
</evidence>
<feature type="domain" description="Amidase" evidence="6">
    <location>
        <begin position="14"/>
        <end position="460"/>
    </location>
</feature>
<dbReference type="PANTHER" id="PTHR11895">
    <property type="entry name" value="TRANSAMIDASE"/>
    <property type="match status" value="1"/>
</dbReference>
<dbReference type="NCBIfam" id="TIGR00132">
    <property type="entry name" value="gatA"/>
    <property type="match status" value="1"/>
</dbReference>
<dbReference type="GO" id="GO:0070681">
    <property type="term" value="P:glutaminyl-tRNAGln biosynthesis via transamidation"/>
    <property type="evidence" value="ECO:0007669"/>
    <property type="project" value="UniProtKB-UniRule"/>
</dbReference>
<feature type="active site" description="Charge relay system" evidence="5">
    <location>
        <position position="133"/>
    </location>
</feature>
<dbReference type="AlphaFoldDB" id="A0AAV5RFR0"/>
<feature type="active site" description="Acyl-ester intermediate" evidence="5">
    <location>
        <position position="157"/>
    </location>
</feature>
<evidence type="ECO:0000259" key="6">
    <source>
        <dbReference type="Pfam" id="PF01425"/>
    </source>
</evidence>
<keyword evidence="3 5" id="KW-0067">ATP-binding</keyword>
<gene>
    <name evidence="5" type="primary">HER2</name>
    <name evidence="7" type="ORF">DASB73_011780</name>
</gene>
<comment type="function">
    <text evidence="5">Allows the formation of correctly charged Gln-tRNA(Gln) through the transamidation of misacylated Glu-tRNA(Gln) in the mitochondria. The reaction takes place in the presence of glutamine and ATP through an activated gamma-phospho-Glu-tRNA(Gln).</text>
</comment>
<keyword evidence="2 5" id="KW-0547">Nucleotide-binding</keyword>
<name>A0AAV5RFR0_STABA</name>
<dbReference type="HAMAP" id="MF_00120">
    <property type="entry name" value="GatA"/>
    <property type="match status" value="1"/>
</dbReference>
<dbReference type="SUPFAM" id="SSF75304">
    <property type="entry name" value="Amidase signature (AS) enzymes"/>
    <property type="match status" value="1"/>
</dbReference>
<feature type="active site" description="Charge relay system" evidence="5">
    <location>
        <position position="56"/>
    </location>
</feature>
<evidence type="ECO:0000256" key="3">
    <source>
        <dbReference type="ARBA" id="ARBA00022840"/>
    </source>
</evidence>
<dbReference type="GO" id="GO:0050567">
    <property type="term" value="F:glutaminyl-tRNA synthase (glutamine-hydrolyzing) activity"/>
    <property type="evidence" value="ECO:0007669"/>
    <property type="project" value="UniProtKB-UniRule"/>
</dbReference>
<keyword evidence="5" id="KW-0496">Mitochondrion</keyword>
<keyword evidence="4 5" id="KW-0648">Protein biosynthesis</keyword>
<protein>
    <recommendedName>
        <fullName evidence="5">Glutamyl-tRNA(Gln) amidotransferase subunit A, mitochondrial</fullName>
        <shortName evidence="5">Glu-AdT subunit A</shortName>
        <ecNumber evidence="5">6.3.5.7</ecNumber>
    </recommendedName>
</protein>
<dbReference type="PANTHER" id="PTHR11895:SF7">
    <property type="entry name" value="GLUTAMYL-TRNA(GLN) AMIDOTRANSFERASE SUBUNIT A, MITOCHONDRIAL"/>
    <property type="match status" value="1"/>
</dbReference>
<comment type="similarity">
    <text evidence="5">Belongs to the amidase family. GatA subfamily.</text>
</comment>
<comment type="caution">
    <text evidence="7">The sequence shown here is derived from an EMBL/GenBank/DDBJ whole genome shotgun (WGS) entry which is preliminary data.</text>
</comment>
<dbReference type="InterPro" id="IPR004412">
    <property type="entry name" value="GatA"/>
</dbReference>
<dbReference type="InterPro" id="IPR000120">
    <property type="entry name" value="Amidase"/>
</dbReference>
<dbReference type="GO" id="GO:0032543">
    <property type="term" value="P:mitochondrial translation"/>
    <property type="evidence" value="ECO:0007669"/>
    <property type="project" value="UniProtKB-UniRule"/>
</dbReference>
<dbReference type="EMBL" id="BTGC01000003">
    <property type="protein sequence ID" value="GMM50220.1"/>
    <property type="molecule type" value="Genomic_DNA"/>
</dbReference>
<dbReference type="EC" id="6.3.5.7" evidence="5"/>
<organism evidence="7 8">
    <name type="scientific">Starmerella bacillaris</name>
    <name type="common">Yeast</name>
    <name type="synonym">Candida zemplinina</name>
    <dbReference type="NCBI Taxonomy" id="1247836"/>
    <lineage>
        <taxon>Eukaryota</taxon>
        <taxon>Fungi</taxon>
        <taxon>Dikarya</taxon>
        <taxon>Ascomycota</taxon>
        <taxon>Saccharomycotina</taxon>
        <taxon>Dipodascomycetes</taxon>
        <taxon>Dipodascales</taxon>
        <taxon>Trichomonascaceae</taxon>
        <taxon>Starmerella</taxon>
    </lineage>
</organism>
<evidence type="ECO:0000256" key="1">
    <source>
        <dbReference type="ARBA" id="ARBA00022598"/>
    </source>
</evidence>
<dbReference type="Proteomes" id="UP001362899">
    <property type="component" value="Unassembled WGS sequence"/>
</dbReference>
<dbReference type="InterPro" id="IPR023631">
    <property type="entry name" value="Amidase_dom"/>
</dbReference>
<dbReference type="InterPro" id="IPR036928">
    <property type="entry name" value="AS_sf"/>
</dbReference>
<keyword evidence="8" id="KW-1185">Reference proteome</keyword>
<evidence type="ECO:0000256" key="4">
    <source>
        <dbReference type="ARBA" id="ARBA00022917"/>
    </source>
</evidence>
<comment type="catalytic activity">
    <reaction evidence="5">
        <text>L-glutamyl-tRNA(Gln) + L-glutamine + ATP + H2O = L-glutaminyl-tRNA(Gln) + L-glutamate + ADP + phosphate + H(+)</text>
        <dbReference type="Rhea" id="RHEA:17521"/>
        <dbReference type="Rhea" id="RHEA-COMP:9681"/>
        <dbReference type="Rhea" id="RHEA-COMP:9684"/>
        <dbReference type="ChEBI" id="CHEBI:15377"/>
        <dbReference type="ChEBI" id="CHEBI:15378"/>
        <dbReference type="ChEBI" id="CHEBI:29985"/>
        <dbReference type="ChEBI" id="CHEBI:30616"/>
        <dbReference type="ChEBI" id="CHEBI:43474"/>
        <dbReference type="ChEBI" id="CHEBI:58359"/>
        <dbReference type="ChEBI" id="CHEBI:78520"/>
        <dbReference type="ChEBI" id="CHEBI:78521"/>
        <dbReference type="ChEBI" id="CHEBI:456216"/>
        <dbReference type="EC" id="6.3.5.7"/>
    </reaction>
</comment>
<comment type="subunit">
    <text evidence="5">Subunit of the heterotrimeric GatFAB amidotransferase (AdT) complex, composed of A, B and F subunits.</text>
</comment>
<sequence>MDQKSPEDMSRLVKCISRINKTNKSINAVISHYDFDTLLKQHNPNANENDLIFLLKDNMCTKDLPTTCASKALSGFVSPYDCTIVERIRANNGLILGKTNMDEFAMGTDNAYTTYGPVKNPLFADEYRTPGGSSGGAAASVAAGYCDIALGTDTGGSTRLPSSFCSVFGFKPSYGRISRYGVVSFAQSLDTVGIVANSMDNIEKSFKILDAHDPKDPTCLTNEMRENFAKSAPNRKLRIGLIHEAILDYEPEVRKKWEECLETLIEAGHEVVEVSVPTLKMSVPAYIAISFSEATSNLARYDGVRYGYRAVEDMDPVYRTLYGPTRNEGLGDEVQRRLLIGTFNLTEGAYDEHFLKAQKVRRMLINDFNKVLRKPNMLFPRTNGPNTENVEGIDVFVNPTSLGIAHVMGKKREEESVLEVLGDVLTIPCNLAGLPAITVPVGKSIGMEVYGQHGDDMTVLGIAREIDEIFKYKNKISESV</sequence>
<dbReference type="GO" id="GO:0005739">
    <property type="term" value="C:mitochondrion"/>
    <property type="evidence" value="ECO:0007669"/>
    <property type="project" value="UniProtKB-SubCell"/>
</dbReference>
<dbReference type="Gene3D" id="3.90.1300.10">
    <property type="entry name" value="Amidase signature (AS) domain"/>
    <property type="match status" value="1"/>
</dbReference>